<gene>
    <name evidence="3" type="ORF">KEM10_22330</name>
</gene>
<feature type="region of interest" description="Disordered" evidence="1">
    <location>
        <begin position="251"/>
        <end position="276"/>
    </location>
</feature>
<dbReference type="RefSeq" id="WP_212220044.1">
    <property type="nucleotide sequence ID" value="NZ_JAGUCO010000036.1"/>
</dbReference>
<keyword evidence="2" id="KW-1133">Transmembrane helix</keyword>
<evidence type="ECO:0000313" key="3">
    <source>
        <dbReference type="EMBL" id="MBS2101039.1"/>
    </source>
</evidence>
<feature type="transmembrane region" description="Helical" evidence="2">
    <location>
        <begin position="158"/>
        <end position="180"/>
    </location>
</feature>
<evidence type="ECO:0000313" key="4">
    <source>
        <dbReference type="Proteomes" id="UP000708576"/>
    </source>
</evidence>
<reference evidence="3 4" key="1">
    <citation type="journal article" date="2015" name="Int. J. Syst. Evol. Microbiol.">
        <title>Carboxylicivirga linearis sp. nov., isolated from a sea cucumber culture pond.</title>
        <authorList>
            <person name="Wang F.Q."/>
            <person name="Zhou Y.X."/>
            <person name="Lin X.Z."/>
            <person name="Chen G.J."/>
            <person name="Du Z.J."/>
        </authorList>
    </citation>
    <scope>NUCLEOTIDE SEQUENCE [LARGE SCALE GENOMIC DNA]</scope>
    <source>
        <strain evidence="3 4">FB218</strain>
    </source>
</reference>
<feature type="transmembrane region" description="Helical" evidence="2">
    <location>
        <begin position="21"/>
        <end position="49"/>
    </location>
</feature>
<dbReference type="PANTHER" id="PTHR34219:SF3">
    <property type="entry name" value="BLL7967 PROTEIN"/>
    <property type="match status" value="1"/>
</dbReference>
<name>A0ABS5K1N0_9BACT</name>
<organism evidence="3 4">
    <name type="scientific">Carboxylicivirga linearis</name>
    <dbReference type="NCBI Taxonomy" id="1628157"/>
    <lineage>
        <taxon>Bacteria</taxon>
        <taxon>Pseudomonadati</taxon>
        <taxon>Bacteroidota</taxon>
        <taxon>Bacteroidia</taxon>
        <taxon>Marinilabiliales</taxon>
        <taxon>Marinilabiliaceae</taxon>
        <taxon>Carboxylicivirga</taxon>
    </lineage>
</organism>
<accession>A0ABS5K1N0</accession>
<keyword evidence="2" id="KW-0472">Membrane</keyword>
<dbReference type="PANTHER" id="PTHR34219">
    <property type="entry name" value="IRON-REGULATED INNER MEMBRANE PROTEIN-RELATED"/>
    <property type="match status" value="1"/>
</dbReference>
<protein>
    <submittedName>
        <fullName evidence="3">PepSY domain-containing protein</fullName>
    </submittedName>
</protein>
<feature type="compositionally biased region" description="Basic and acidic residues" evidence="1">
    <location>
        <begin position="251"/>
        <end position="261"/>
    </location>
</feature>
<keyword evidence="4" id="KW-1185">Reference proteome</keyword>
<dbReference type="Proteomes" id="UP000708576">
    <property type="component" value="Unassembled WGS sequence"/>
</dbReference>
<evidence type="ECO:0000256" key="2">
    <source>
        <dbReference type="SAM" id="Phobius"/>
    </source>
</evidence>
<dbReference type="Pfam" id="PF03929">
    <property type="entry name" value="PepSY_TM"/>
    <property type="match status" value="1"/>
</dbReference>
<dbReference type="InterPro" id="IPR005625">
    <property type="entry name" value="PepSY-ass_TM"/>
</dbReference>
<feature type="transmembrane region" description="Helical" evidence="2">
    <location>
        <begin position="376"/>
        <end position="396"/>
    </location>
</feature>
<feature type="transmembrane region" description="Helical" evidence="2">
    <location>
        <begin position="206"/>
        <end position="228"/>
    </location>
</feature>
<keyword evidence="2" id="KW-0812">Transmembrane</keyword>
<comment type="caution">
    <text evidence="3">The sequence shown here is derived from an EMBL/GenBank/DDBJ whole genome shotgun (WGS) entry which is preliminary data.</text>
</comment>
<proteinExistence type="predicted"/>
<evidence type="ECO:0000256" key="1">
    <source>
        <dbReference type="SAM" id="MobiDB-lite"/>
    </source>
</evidence>
<dbReference type="EMBL" id="JAGUCO010000036">
    <property type="protein sequence ID" value="MBS2101039.1"/>
    <property type="molecule type" value="Genomic_DNA"/>
</dbReference>
<sequence length="404" mass="46667">MNILHALFRKRRKNENIIKYILFLLHMWGGICIGLVITFIAATGAIYVFKTEIEDFSARQFINRDKETDKKASLKLVATHFINEYHTNPSRFVIPEENDKNIRIIGGGRGSKQVIAFADRETGEIVGTASSGVSEFFWTIFRLHRWFNAENVQFYKQIVGGATVGFLFFIISGIVLWWPIKGKKKPFKNKFNARLKYGFQVFNRDFHINFGAMASIGLLLITWTGIYFTYPTVREVTIGIFQTKTEKEEAKQQKIEREKMAKNNPGSKQRRPPKNINDSIFTTINYEVMLDAAQQKLNYKGDINFVFPGHHFSDITIRKTNTKSFLGAVLHDDITFDETGKYKETKLWSDKTTAQKVRSLIKSLHTGEILGLKSKFLYFLLALFAAYLPISGYIMWIKKIRVNY</sequence>